<evidence type="ECO:0000313" key="2">
    <source>
        <dbReference type="EMBL" id="KXX90059.1"/>
    </source>
</evidence>
<organism evidence="2 3">
    <name type="scientific">Bacillus cereus</name>
    <dbReference type="NCBI Taxonomy" id="1396"/>
    <lineage>
        <taxon>Bacteria</taxon>
        <taxon>Bacillati</taxon>
        <taxon>Bacillota</taxon>
        <taxon>Bacilli</taxon>
        <taxon>Bacillales</taxon>
        <taxon>Bacillaceae</taxon>
        <taxon>Bacillus</taxon>
        <taxon>Bacillus cereus group</taxon>
    </lineage>
</organism>
<feature type="compositionally biased region" description="Low complexity" evidence="1">
    <location>
        <begin position="125"/>
        <end position="145"/>
    </location>
</feature>
<accession>A0A150AYS0</accession>
<dbReference type="RefSeq" id="WP_061654137.1">
    <property type="nucleotide sequence ID" value="NZ_AP022949.1"/>
</dbReference>
<proteinExistence type="predicted"/>
<reference evidence="2 3" key="1">
    <citation type="submission" date="2015-12" db="EMBL/GenBank/DDBJ databases">
        <title>Bacillus cereus Group isolate.</title>
        <authorList>
            <person name="Kovac J."/>
        </authorList>
    </citation>
    <scope>NUCLEOTIDE SEQUENCE [LARGE SCALE GENOMIC DNA]</scope>
    <source>
        <strain evidence="2 3">FSL W8-0275</strain>
    </source>
</reference>
<dbReference type="Proteomes" id="UP000075591">
    <property type="component" value="Unassembled WGS sequence"/>
</dbReference>
<protein>
    <submittedName>
        <fullName evidence="2">Uncharacterized protein</fullName>
    </submittedName>
</protein>
<feature type="region of interest" description="Disordered" evidence="1">
    <location>
        <begin position="122"/>
        <end position="175"/>
    </location>
</feature>
<evidence type="ECO:0000256" key="1">
    <source>
        <dbReference type="SAM" id="MobiDB-lite"/>
    </source>
</evidence>
<dbReference type="AlphaFoldDB" id="A0A150AYS0"/>
<sequence>MGIGKKIANEIIDITASLTKRVLNDAYTIGKELTKHAFKTTFKIAKYSTKFSYQAIKYFTKKARKHHAEKQLTKQKSMNIDPPTKYNAKFNQFTQQPQQVQQQSQKQNNIIQTEYFAQQKKEQMQQKQAQPQKQVQQQRQAHAQANGMGNAIQQFKKQQAEQLKQRQQPEKVVYSQRFEKENGKKIFQERVVHENELQNVQKFYEDLMESGYVEGKKLEEVKKVSSLLKEEKELLSKNKAYKNSEYCATYDYVNDTDKGKKMGIKDAVKNGDVKEFQNEYSERFEIVKTDIASYYQKIEQTKDLQEKAFWAGRLENYSSSHKETLKNSGIGKEIREMETSKPSLSKTEKLEEKLKRIEEMKKGIKHKEEIKKKVNNMQPNTLLRNALEGKLGASALDTDMFFKTDKEKTAYRESKKQEKIEAIKHSKREIYF</sequence>
<comment type="caution">
    <text evidence="2">The sequence shown here is derived from an EMBL/GenBank/DDBJ whole genome shotgun (WGS) entry which is preliminary data.</text>
</comment>
<name>A0A150AYS0_BACCE</name>
<evidence type="ECO:0000313" key="3">
    <source>
        <dbReference type="Proteomes" id="UP000075591"/>
    </source>
</evidence>
<dbReference type="EMBL" id="LOMT01000123">
    <property type="protein sequence ID" value="KXX90059.1"/>
    <property type="molecule type" value="Genomic_DNA"/>
</dbReference>
<gene>
    <name evidence="2" type="ORF">AT274_01500</name>
</gene>